<feature type="domain" description="AAA+ ATPase" evidence="2">
    <location>
        <begin position="45"/>
        <end position="280"/>
    </location>
</feature>
<evidence type="ECO:0000256" key="1">
    <source>
        <dbReference type="SAM" id="Phobius"/>
    </source>
</evidence>
<proteinExistence type="predicted"/>
<evidence type="ECO:0000313" key="3">
    <source>
        <dbReference type="EMBL" id="BBD08712.1"/>
    </source>
</evidence>
<keyword evidence="1" id="KW-0472">Membrane</keyword>
<dbReference type="Gene3D" id="1.10.101.10">
    <property type="entry name" value="PGBD-like superfamily/PGBD"/>
    <property type="match status" value="1"/>
</dbReference>
<evidence type="ECO:0000259" key="2">
    <source>
        <dbReference type="SMART" id="SM00382"/>
    </source>
</evidence>
<dbReference type="Proteomes" id="UP000269883">
    <property type="component" value="Chromosome"/>
</dbReference>
<dbReference type="AlphaFoldDB" id="A0A2Z6AZN7"/>
<dbReference type="InterPro" id="IPR049945">
    <property type="entry name" value="AAA_22"/>
</dbReference>
<dbReference type="PANTHER" id="PTHR35894:SF5">
    <property type="entry name" value="MU-LIKE PROPHAGE FLUMU DNA TRANSPOSITION PROTEIN B"/>
    <property type="match status" value="1"/>
</dbReference>
<organism evidence="3 4">
    <name type="scientific">Desulfovibrio ferrophilus</name>
    <dbReference type="NCBI Taxonomy" id="241368"/>
    <lineage>
        <taxon>Bacteria</taxon>
        <taxon>Pseudomonadati</taxon>
        <taxon>Thermodesulfobacteriota</taxon>
        <taxon>Desulfovibrionia</taxon>
        <taxon>Desulfovibrionales</taxon>
        <taxon>Desulfovibrionaceae</taxon>
        <taxon>Desulfovibrio</taxon>
    </lineage>
</organism>
<gene>
    <name evidence="3" type="ORF">DFE_1986</name>
</gene>
<dbReference type="InterPro" id="IPR036365">
    <property type="entry name" value="PGBD-like_sf"/>
</dbReference>
<dbReference type="KEGG" id="dfl:DFE_1986"/>
<keyword evidence="1" id="KW-0812">Transmembrane</keyword>
<reference evidence="3 4" key="1">
    <citation type="journal article" date="2018" name="Sci. Adv.">
        <title>Multi-heme cytochromes provide a pathway for survival in energy-limited environments.</title>
        <authorList>
            <person name="Deng X."/>
            <person name="Dohmae N."/>
            <person name="Nealson K.H."/>
            <person name="Hashimoto K."/>
            <person name="Okamoto A."/>
        </authorList>
    </citation>
    <scope>NUCLEOTIDE SEQUENCE [LARGE SCALE GENOMIC DNA]</scope>
    <source>
        <strain evidence="3 4">IS5</strain>
    </source>
</reference>
<dbReference type="InterPro" id="IPR003593">
    <property type="entry name" value="AAA+_ATPase"/>
</dbReference>
<dbReference type="EMBL" id="AP017378">
    <property type="protein sequence ID" value="BBD08712.1"/>
    <property type="molecule type" value="Genomic_DNA"/>
</dbReference>
<dbReference type="GO" id="GO:0016887">
    <property type="term" value="F:ATP hydrolysis activity"/>
    <property type="evidence" value="ECO:0007669"/>
    <property type="project" value="InterPro"/>
</dbReference>
<dbReference type="CDD" id="cd00009">
    <property type="entry name" value="AAA"/>
    <property type="match status" value="1"/>
</dbReference>
<dbReference type="SUPFAM" id="SSF47090">
    <property type="entry name" value="PGBD-like"/>
    <property type="match status" value="1"/>
</dbReference>
<dbReference type="OrthoDB" id="9779230at2"/>
<accession>A0A2Z6AZN7</accession>
<dbReference type="SUPFAM" id="SSF52540">
    <property type="entry name" value="P-loop containing nucleoside triphosphate hydrolases"/>
    <property type="match status" value="1"/>
</dbReference>
<dbReference type="Pfam" id="PF01471">
    <property type="entry name" value="PG_binding_1"/>
    <property type="match status" value="1"/>
</dbReference>
<keyword evidence="1" id="KW-1133">Transmembrane helix</keyword>
<dbReference type="InterPro" id="IPR002477">
    <property type="entry name" value="Peptidoglycan-bd-like"/>
</dbReference>
<protein>
    <submittedName>
        <fullName evidence="3">Peptidoglycan-binding domain 1 protein</fullName>
    </submittedName>
</protein>
<dbReference type="InterPro" id="IPR036366">
    <property type="entry name" value="PGBDSf"/>
</dbReference>
<dbReference type="PANTHER" id="PTHR35894">
    <property type="entry name" value="GENERAL SECRETION PATHWAY PROTEIN A-RELATED"/>
    <property type="match status" value="1"/>
</dbReference>
<dbReference type="Gene3D" id="3.40.50.300">
    <property type="entry name" value="P-loop containing nucleotide triphosphate hydrolases"/>
    <property type="match status" value="1"/>
</dbReference>
<keyword evidence="4" id="KW-1185">Reference proteome</keyword>
<dbReference type="Pfam" id="PF13401">
    <property type="entry name" value="AAA_22"/>
    <property type="match status" value="1"/>
</dbReference>
<evidence type="ECO:0000313" key="4">
    <source>
        <dbReference type="Proteomes" id="UP000269883"/>
    </source>
</evidence>
<dbReference type="RefSeq" id="WP_126379042.1">
    <property type="nucleotide sequence ID" value="NZ_AP017378.1"/>
</dbReference>
<dbReference type="InterPro" id="IPR027417">
    <property type="entry name" value="P-loop_NTPase"/>
</dbReference>
<name>A0A2Z6AZN7_9BACT</name>
<dbReference type="SMART" id="SM00382">
    <property type="entry name" value="AAA"/>
    <property type="match status" value="1"/>
</dbReference>
<feature type="transmembrane region" description="Helical" evidence="1">
    <location>
        <begin position="288"/>
        <end position="307"/>
    </location>
</feature>
<dbReference type="InterPro" id="IPR052026">
    <property type="entry name" value="ExeA_AAA_ATPase_DNA-bind"/>
</dbReference>
<sequence>MTTDIFEALGLDRNPFSMAADTEGYFHTDATKQILDELAFGILSRKGFLLLAGEVGVGKTSLLYQLLRRLEGENLVTSWIFNTMLNKEELLHAIAKDYGLDAPKSANVAQLIDLLQGFLVEQNAQDKNCAIIVDEAHNLSLPAMEALRMLSNLEVSGRKLVQILLVGQPELKERLDEKKLRQLRSRISIFRELEAFDLDATGRYVNFKLSSAQSQFRISGAPLKVLHRATEGNTRMINLIMERTLYAAVAFGERELTVKVIKAAVAEIASCQIEVAERMGRSRKRMKSFALVAGVLMLFAAAVLPYIPSDAGARSPLGFVVERVMVAMQPAQEQQEQQPAQKPEVAPVVRIAEQKPAPVVAAQSVIEKPQVMIADVAEKPQADASKALKSQKVSLTAEPKAATSSGNQQLVKAVKTFPGSYYDFLKPMGLESKVSDFSDAVDSGQIDRLEEVLPGGVQALKLDRLPAKRVVSFTAFPWKKTVNDNPAWLALWHPPFIVKDFYYGYRHEDILVLQRMLKKLGYYWGPDDGMVGPVTWRAINSFQKDMKLKRTMWPDPETVFWLNVMSKQG</sequence>